<dbReference type="EMBL" id="CAXLJL010000001">
    <property type="protein sequence ID" value="CAL5129197.1"/>
    <property type="molecule type" value="Genomic_DNA"/>
</dbReference>
<reference evidence="2" key="1">
    <citation type="submission" date="2024-06" db="EMBL/GenBank/DDBJ databases">
        <authorList>
            <person name="Liu X."/>
            <person name="Lenzi L."/>
            <person name="Haldenby T S."/>
            <person name="Uol C."/>
        </authorList>
    </citation>
    <scope>NUCLEOTIDE SEQUENCE</scope>
</reference>
<proteinExistence type="predicted"/>
<dbReference type="Pfam" id="PF22938">
    <property type="entry name" value="Integrase_p58_C"/>
    <property type="match status" value="1"/>
</dbReference>
<dbReference type="InterPro" id="IPR054465">
    <property type="entry name" value="Integrase_p58-like_C"/>
</dbReference>
<dbReference type="Proteomes" id="UP001497525">
    <property type="component" value="Unassembled WGS sequence"/>
</dbReference>
<name>A0AAV2SZB8_CALDB</name>
<feature type="domain" description="Integrase p58-like C-terminal" evidence="1">
    <location>
        <begin position="93"/>
        <end position="128"/>
    </location>
</feature>
<evidence type="ECO:0000313" key="3">
    <source>
        <dbReference type="Proteomes" id="UP001497525"/>
    </source>
</evidence>
<dbReference type="AlphaFoldDB" id="A0AAV2SZB8"/>
<gene>
    <name evidence="2" type="ORF">CDAUBV1_LOCUS66</name>
</gene>
<protein>
    <recommendedName>
        <fullName evidence="1">Integrase p58-like C-terminal domain-containing protein</fullName>
    </recommendedName>
</protein>
<organism evidence="2 3">
    <name type="scientific">Calicophoron daubneyi</name>
    <name type="common">Rumen fluke</name>
    <name type="synonym">Paramphistomum daubneyi</name>
    <dbReference type="NCBI Taxonomy" id="300641"/>
    <lineage>
        <taxon>Eukaryota</taxon>
        <taxon>Metazoa</taxon>
        <taxon>Spiralia</taxon>
        <taxon>Lophotrochozoa</taxon>
        <taxon>Platyhelminthes</taxon>
        <taxon>Trematoda</taxon>
        <taxon>Digenea</taxon>
        <taxon>Plagiorchiida</taxon>
        <taxon>Pronocephalata</taxon>
        <taxon>Paramphistomoidea</taxon>
        <taxon>Paramphistomidae</taxon>
        <taxon>Calicophoron</taxon>
    </lineage>
</organism>
<evidence type="ECO:0000259" key="1">
    <source>
        <dbReference type="Pfam" id="PF22938"/>
    </source>
</evidence>
<comment type="caution">
    <text evidence="2">The sequence shown here is derived from an EMBL/GenBank/DDBJ whole genome shotgun (WGS) entry which is preliminary data.</text>
</comment>
<evidence type="ECO:0000313" key="2">
    <source>
        <dbReference type="EMBL" id="CAL5129197.1"/>
    </source>
</evidence>
<accession>A0AAV2SZB8</accession>
<sequence length="179" mass="19840">MTGREMRLPIDLTIPTISQDPLSATDFAWKIRQDVRRSYDLARQHLHSAQRHQKDYYDQKAHGTPLQPGQLVYLHSPNIPTGQPAKLHKAWEGPFTVTEICSDTTCRISRPDAPTSDSLVVHFNRLRPATNATQSHASINTPPTQTVEQTVEVPAEGGIAIPYSDAALRTTPNNQGGQI</sequence>